<evidence type="ECO:0000256" key="3">
    <source>
        <dbReference type="ARBA" id="ARBA00023002"/>
    </source>
</evidence>
<dbReference type="Proteomes" id="UP001596143">
    <property type="component" value="Unassembled WGS sequence"/>
</dbReference>
<dbReference type="Gene3D" id="3.20.20.30">
    <property type="entry name" value="Luciferase-like domain"/>
    <property type="match status" value="1"/>
</dbReference>
<comment type="caution">
    <text evidence="6">The sequence shown here is derived from an EMBL/GenBank/DDBJ whole genome shotgun (WGS) entry which is preliminary data.</text>
</comment>
<reference evidence="7" key="1">
    <citation type="journal article" date="2019" name="Int. J. Syst. Evol. Microbiol.">
        <title>The Global Catalogue of Microorganisms (GCM) 10K type strain sequencing project: providing services to taxonomists for standard genome sequencing and annotation.</title>
        <authorList>
            <consortium name="The Broad Institute Genomics Platform"/>
            <consortium name="The Broad Institute Genome Sequencing Center for Infectious Disease"/>
            <person name="Wu L."/>
            <person name="Ma J."/>
        </authorList>
    </citation>
    <scope>NUCLEOTIDE SEQUENCE [LARGE SCALE GENOMIC DNA]</scope>
    <source>
        <strain evidence="7">CGMCC 1.15790</strain>
    </source>
</reference>
<keyword evidence="4" id="KW-0503">Monooxygenase</keyword>
<sequence>MKFGFFAMPEHYPWENWTLSYDRDIDRIVYAGKMGFDEFWIDEHHTGDYENVPVPEYMIAKASASTHKIRLGTGVVSMPIHDPFQVAERLAFLDQLTHGRLIAGIGAIGMPADGKLYEVNPAESKPRMLEGIEILEKYWNTEEPIAHEGEFWKYNERSIQVRPYQENVPIGMAAVTSVSSFELAAEKGFYPISIFHTPIHSEGKNTLPSLKDQAAALDRGAIRAGRDPKEVRKEWRIIREVYVAESREQAIEDIREGVHDSYQYLHEMGFTPYFKVNDKMRDEDVTMEYMIEAMPWIIGSPEDCIEQIKQLEKETGGFGYFFINSRDWVPEDKWYRSIELFARKVMPAFKNTGVRKASLEQALQKRIKVTS</sequence>
<dbReference type="InterPro" id="IPR050766">
    <property type="entry name" value="Bact_Lucif_Oxidored"/>
</dbReference>
<dbReference type="RefSeq" id="WP_270897512.1">
    <property type="nucleotide sequence ID" value="NZ_JBHSPF010000018.1"/>
</dbReference>
<evidence type="ECO:0000256" key="1">
    <source>
        <dbReference type="ARBA" id="ARBA00010426"/>
    </source>
</evidence>
<name>A0ABW0U526_9BACI</name>
<protein>
    <submittedName>
        <fullName evidence="6">LLM class flavin-dependent oxidoreductase</fullName>
        <ecNumber evidence="6">1.-.-.-</ecNumber>
    </submittedName>
</protein>
<proteinExistence type="inferred from homology"/>
<dbReference type="SUPFAM" id="SSF51679">
    <property type="entry name" value="Bacterial luciferase-like"/>
    <property type="match status" value="1"/>
</dbReference>
<keyword evidence="3 6" id="KW-0560">Oxidoreductase</keyword>
<evidence type="ECO:0000256" key="4">
    <source>
        <dbReference type="ARBA" id="ARBA00023033"/>
    </source>
</evidence>
<keyword evidence="7" id="KW-1185">Reference proteome</keyword>
<organism evidence="6 7">
    <name type="scientific">Aliibacillus thermotolerans</name>
    <dbReference type="NCBI Taxonomy" id="1834418"/>
    <lineage>
        <taxon>Bacteria</taxon>
        <taxon>Bacillati</taxon>
        <taxon>Bacillota</taxon>
        <taxon>Bacilli</taxon>
        <taxon>Bacillales</taxon>
        <taxon>Bacillaceae</taxon>
        <taxon>Aliibacillus</taxon>
    </lineage>
</organism>
<keyword evidence="2" id="KW-0285">Flavoprotein</keyword>
<dbReference type="PANTHER" id="PTHR30137:SF16">
    <property type="entry name" value="BLL0895 PROTEIN"/>
    <property type="match status" value="1"/>
</dbReference>
<evidence type="ECO:0000313" key="7">
    <source>
        <dbReference type="Proteomes" id="UP001596143"/>
    </source>
</evidence>
<dbReference type="PANTHER" id="PTHR30137">
    <property type="entry name" value="LUCIFERASE-LIKE MONOOXYGENASE"/>
    <property type="match status" value="1"/>
</dbReference>
<dbReference type="EMBL" id="JBHSPF010000018">
    <property type="protein sequence ID" value="MFC5628248.1"/>
    <property type="molecule type" value="Genomic_DNA"/>
</dbReference>
<dbReference type="InterPro" id="IPR036661">
    <property type="entry name" value="Luciferase-like_sf"/>
</dbReference>
<evidence type="ECO:0000313" key="6">
    <source>
        <dbReference type="EMBL" id="MFC5628248.1"/>
    </source>
</evidence>
<gene>
    <name evidence="6" type="ORF">ACFPTR_04980</name>
</gene>
<accession>A0ABW0U526</accession>
<feature type="domain" description="Luciferase-like" evidence="5">
    <location>
        <begin position="1"/>
        <end position="313"/>
    </location>
</feature>
<dbReference type="Pfam" id="PF00296">
    <property type="entry name" value="Bac_luciferase"/>
    <property type="match status" value="1"/>
</dbReference>
<dbReference type="InterPro" id="IPR011251">
    <property type="entry name" value="Luciferase-like_dom"/>
</dbReference>
<evidence type="ECO:0000256" key="2">
    <source>
        <dbReference type="ARBA" id="ARBA00022630"/>
    </source>
</evidence>
<comment type="similarity">
    <text evidence="1">Belongs to the bacterial luciferase oxidoreductase family.</text>
</comment>
<dbReference type="GO" id="GO:0016491">
    <property type="term" value="F:oxidoreductase activity"/>
    <property type="evidence" value="ECO:0007669"/>
    <property type="project" value="UniProtKB-KW"/>
</dbReference>
<evidence type="ECO:0000259" key="5">
    <source>
        <dbReference type="Pfam" id="PF00296"/>
    </source>
</evidence>
<dbReference type="EC" id="1.-.-.-" evidence="6"/>